<gene>
    <name evidence="1" type="ORF">HZZ10_00355</name>
</gene>
<name>A0A853EN65_9MICO</name>
<keyword evidence="2" id="KW-1185">Reference proteome</keyword>
<dbReference type="RefSeq" id="WP_179911995.1">
    <property type="nucleotide sequence ID" value="NZ_JACBYE010000001.1"/>
</dbReference>
<dbReference type="EMBL" id="JACBYE010000001">
    <property type="protein sequence ID" value="NYS91991.1"/>
    <property type="molecule type" value="Genomic_DNA"/>
</dbReference>
<protein>
    <submittedName>
        <fullName evidence="1">Uncharacterized protein</fullName>
    </submittedName>
</protein>
<evidence type="ECO:0000313" key="1">
    <source>
        <dbReference type="EMBL" id="NYS91991.1"/>
    </source>
</evidence>
<evidence type="ECO:0000313" key="2">
    <source>
        <dbReference type="Proteomes" id="UP000561011"/>
    </source>
</evidence>
<organism evidence="1 2">
    <name type="scientific">Sanguibacter inulinus</name>
    <dbReference type="NCBI Taxonomy" id="60922"/>
    <lineage>
        <taxon>Bacteria</taxon>
        <taxon>Bacillati</taxon>
        <taxon>Actinomycetota</taxon>
        <taxon>Actinomycetes</taxon>
        <taxon>Micrococcales</taxon>
        <taxon>Sanguibacteraceae</taxon>
        <taxon>Sanguibacter</taxon>
    </lineage>
</organism>
<accession>A0A853EN65</accession>
<dbReference type="AlphaFoldDB" id="A0A853EN65"/>
<dbReference type="Proteomes" id="UP000561011">
    <property type="component" value="Unassembled WGS sequence"/>
</dbReference>
<reference evidence="1 2" key="1">
    <citation type="submission" date="2020-07" db="EMBL/GenBank/DDBJ databases">
        <title>MOT database genomes.</title>
        <authorList>
            <person name="Joseph S."/>
            <person name="Aduse-Opoku J."/>
            <person name="Hashim A."/>
            <person name="Wade W."/>
            <person name="Curtis M."/>
        </authorList>
    </citation>
    <scope>NUCLEOTIDE SEQUENCE [LARGE SCALE GENOMIC DNA]</scope>
    <source>
        <strain evidence="1 2">DSM 100099</strain>
    </source>
</reference>
<proteinExistence type="predicted"/>
<comment type="caution">
    <text evidence="1">The sequence shown here is derived from an EMBL/GenBank/DDBJ whole genome shotgun (WGS) entry which is preliminary data.</text>
</comment>
<sequence>MNQPPRSGRTRLALAGAALVPVLVGVAITTAAYTDRAVLTLGTGAAGSGLGNPARFDIAVRGSDSLLHDGASPQEAVALTLENGSKLSESSPVDFEVVLVNRAPGVSGDLILAVYDPDPVAADLFDALRFTVYLDGAPTPVLADATPAQVVEERLAFEGVAPGEERLVTVSVLIAEGSGLDVAGKSTQIGLLVDGQSR</sequence>